<keyword evidence="5" id="KW-0862">Zinc</keyword>
<dbReference type="InterPro" id="IPR038371">
    <property type="entry name" value="Cu_polyphenol_OxRdtase_sf"/>
</dbReference>
<dbReference type="SUPFAM" id="SSF64438">
    <property type="entry name" value="CNF1/YfiH-like putative cysteine hydrolases"/>
    <property type="match status" value="1"/>
</dbReference>
<name>A0A4Q7VRA2_9BURK</name>
<evidence type="ECO:0000256" key="4">
    <source>
        <dbReference type="ARBA" id="ARBA00022723"/>
    </source>
</evidence>
<evidence type="ECO:0000313" key="9">
    <source>
        <dbReference type="EMBL" id="RZT99023.1"/>
    </source>
</evidence>
<comment type="catalytic activity">
    <reaction evidence="6">
        <text>adenosine + H2O + H(+) = inosine + NH4(+)</text>
        <dbReference type="Rhea" id="RHEA:24408"/>
        <dbReference type="ChEBI" id="CHEBI:15377"/>
        <dbReference type="ChEBI" id="CHEBI:15378"/>
        <dbReference type="ChEBI" id="CHEBI:16335"/>
        <dbReference type="ChEBI" id="CHEBI:17596"/>
        <dbReference type="ChEBI" id="CHEBI:28938"/>
        <dbReference type="EC" id="3.5.4.4"/>
    </reaction>
    <physiologicalReaction direction="left-to-right" evidence="6">
        <dbReference type="Rhea" id="RHEA:24409"/>
    </physiologicalReaction>
</comment>
<protein>
    <submittedName>
        <fullName evidence="9">YfiH family protein</fullName>
    </submittedName>
</protein>
<comment type="caution">
    <text evidence="9">The sequence shown here is derived from an EMBL/GenBank/DDBJ whole genome shotgun (WGS) entry which is preliminary data.</text>
</comment>
<dbReference type="GO" id="GO:0017061">
    <property type="term" value="F:S-methyl-5-thioadenosine phosphorylase activity"/>
    <property type="evidence" value="ECO:0007669"/>
    <property type="project" value="UniProtKB-EC"/>
</dbReference>
<evidence type="ECO:0000256" key="5">
    <source>
        <dbReference type="ARBA" id="ARBA00022833"/>
    </source>
</evidence>
<dbReference type="InterPro" id="IPR011324">
    <property type="entry name" value="Cytotoxic_necrot_fac-like_cat"/>
</dbReference>
<proteinExistence type="inferred from homology"/>
<evidence type="ECO:0000256" key="7">
    <source>
        <dbReference type="ARBA" id="ARBA00048968"/>
    </source>
</evidence>
<dbReference type="AlphaFoldDB" id="A0A4Q7VRA2"/>
<evidence type="ECO:0000313" key="10">
    <source>
        <dbReference type="Proteomes" id="UP000293398"/>
    </source>
</evidence>
<evidence type="ECO:0000256" key="8">
    <source>
        <dbReference type="ARBA" id="ARBA00049893"/>
    </source>
</evidence>
<evidence type="ECO:0000256" key="6">
    <source>
        <dbReference type="ARBA" id="ARBA00047989"/>
    </source>
</evidence>
<comment type="similarity">
    <text evidence="2">Belongs to the purine nucleoside phosphorylase YfiH/LACC1 family.</text>
</comment>
<dbReference type="PANTHER" id="PTHR30616:SF3">
    <property type="entry name" value="PURINE NUCLEOSIDE PHOSPHORYLASE"/>
    <property type="match status" value="1"/>
</dbReference>
<comment type="catalytic activity">
    <reaction evidence="7">
        <text>adenosine + phosphate = alpha-D-ribose 1-phosphate + adenine</text>
        <dbReference type="Rhea" id="RHEA:27642"/>
        <dbReference type="ChEBI" id="CHEBI:16335"/>
        <dbReference type="ChEBI" id="CHEBI:16708"/>
        <dbReference type="ChEBI" id="CHEBI:43474"/>
        <dbReference type="ChEBI" id="CHEBI:57720"/>
        <dbReference type="EC" id="2.4.2.1"/>
    </reaction>
    <physiologicalReaction direction="left-to-right" evidence="7">
        <dbReference type="Rhea" id="RHEA:27643"/>
    </physiologicalReaction>
</comment>
<dbReference type="GO" id="GO:0005507">
    <property type="term" value="F:copper ion binding"/>
    <property type="evidence" value="ECO:0007669"/>
    <property type="project" value="TreeGrafter"/>
</dbReference>
<evidence type="ECO:0000256" key="3">
    <source>
        <dbReference type="ARBA" id="ARBA00022679"/>
    </source>
</evidence>
<dbReference type="RefSeq" id="WP_165392933.1">
    <property type="nucleotide sequence ID" value="NZ_SHKO01000001.1"/>
</dbReference>
<evidence type="ECO:0000256" key="2">
    <source>
        <dbReference type="ARBA" id="ARBA00007353"/>
    </source>
</evidence>
<dbReference type="InterPro" id="IPR003730">
    <property type="entry name" value="Cu_polyphenol_OxRdtase"/>
</dbReference>
<accession>A0A4Q7VRA2</accession>
<dbReference type="PANTHER" id="PTHR30616">
    <property type="entry name" value="UNCHARACTERIZED PROTEIN YFIH"/>
    <property type="match status" value="1"/>
</dbReference>
<keyword evidence="10" id="KW-1185">Reference proteome</keyword>
<dbReference type="CDD" id="cd16833">
    <property type="entry name" value="YfiH"/>
    <property type="match status" value="1"/>
</dbReference>
<dbReference type="Gene3D" id="3.60.140.10">
    <property type="entry name" value="CNF1/YfiH-like putative cysteine hydrolases"/>
    <property type="match status" value="1"/>
</dbReference>
<keyword evidence="3" id="KW-0808">Transferase</keyword>
<evidence type="ECO:0000256" key="1">
    <source>
        <dbReference type="ARBA" id="ARBA00000553"/>
    </source>
</evidence>
<reference evidence="9 10" key="1">
    <citation type="submission" date="2019-02" db="EMBL/GenBank/DDBJ databases">
        <title>Genomic Encyclopedia of Type Strains, Phase IV (KMG-IV): sequencing the most valuable type-strain genomes for metagenomic binning, comparative biology and taxonomic classification.</title>
        <authorList>
            <person name="Goeker M."/>
        </authorList>
    </citation>
    <scope>NUCLEOTIDE SEQUENCE [LARGE SCALE GENOMIC DNA]</scope>
    <source>
        <strain evidence="9 10">DSM 23814</strain>
    </source>
</reference>
<dbReference type="Proteomes" id="UP000293398">
    <property type="component" value="Unassembled WGS sequence"/>
</dbReference>
<keyword evidence="4" id="KW-0479">Metal-binding</keyword>
<organism evidence="9 10">
    <name type="scientific">Advenella incenata</name>
    <dbReference type="NCBI Taxonomy" id="267800"/>
    <lineage>
        <taxon>Bacteria</taxon>
        <taxon>Pseudomonadati</taxon>
        <taxon>Pseudomonadota</taxon>
        <taxon>Betaproteobacteria</taxon>
        <taxon>Burkholderiales</taxon>
        <taxon>Alcaligenaceae</taxon>
    </lineage>
</organism>
<sequence length="321" mass="35867">MNPTLSAIKNIQFGFGDMDEPIPEFSYALWKHRAKKTQVHGTRIALAESFGQDVGNADGVFTRTPGLLLTLVNADCFPLLFAKHDGSAIAALHVGWRGALGGIILKFKELLINEREDPADWQVAIGPGACACCYEVTDQIISDFSRAWNLSAEKISPTHRKLDLPVIIQHQLAVSGFQLTGNGSECTICSGKSENRTPAFHSFRRSGSQMPQVSAIVIHSNSSNKTQNLEKISRSREQAMMDIYPRLYDFSKDRIGVSIPNINYHIKPNPIVSIVTDRIFYHRHPDLKNRRITNISQDSKYLSEWVNIFMEQGGNVILSKQ</sequence>
<comment type="catalytic activity">
    <reaction evidence="8">
        <text>S-methyl-5'-thioadenosine + phosphate = 5-(methylsulfanyl)-alpha-D-ribose 1-phosphate + adenine</text>
        <dbReference type="Rhea" id="RHEA:11852"/>
        <dbReference type="ChEBI" id="CHEBI:16708"/>
        <dbReference type="ChEBI" id="CHEBI:17509"/>
        <dbReference type="ChEBI" id="CHEBI:43474"/>
        <dbReference type="ChEBI" id="CHEBI:58533"/>
        <dbReference type="EC" id="2.4.2.28"/>
    </reaction>
    <physiologicalReaction direction="left-to-right" evidence="8">
        <dbReference type="Rhea" id="RHEA:11853"/>
    </physiologicalReaction>
</comment>
<gene>
    <name evidence="9" type="ORF">EV681_0804</name>
</gene>
<dbReference type="Pfam" id="PF02578">
    <property type="entry name" value="Cu-oxidase_4"/>
    <property type="match status" value="1"/>
</dbReference>
<dbReference type="EMBL" id="SHKO01000001">
    <property type="protein sequence ID" value="RZT99023.1"/>
    <property type="molecule type" value="Genomic_DNA"/>
</dbReference>
<comment type="catalytic activity">
    <reaction evidence="1">
        <text>inosine + phosphate = alpha-D-ribose 1-phosphate + hypoxanthine</text>
        <dbReference type="Rhea" id="RHEA:27646"/>
        <dbReference type="ChEBI" id="CHEBI:17368"/>
        <dbReference type="ChEBI" id="CHEBI:17596"/>
        <dbReference type="ChEBI" id="CHEBI:43474"/>
        <dbReference type="ChEBI" id="CHEBI:57720"/>
        <dbReference type="EC" id="2.4.2.1"/>
    </reaction>
    <physiologicalReaction direction="left-to-right" evidence="1">
        <dbReference type="Rhea" id="RHEA:27647"/>
    </physiologicalReaction>
</comment>